<proteinExistence type="predicted"/>
<evidence type="ECO:0000256" key="6">
    <source>
        <dbReference type="ARBA" id="ARBA00023170"/>
    </source>
</evidence>
<feature type="transmembrane region" description="Helical" evidence="8">
    <location>
        <begin position="85"/>
        <end position="105"/>
    </location>
</feature>
<evidence type="ECO:0000313" key="9">
    <source>
        <dbReference type="EMBL" id="KAL1509521.1"/>
    </source>
</evidence>
<accession>A0ABD1F2P7</accession>
<evidence type="ECO:0000313" key="10">
    <source>
        <dbReference type="Proteomes" id="UP001566132"/>
    </source>
</evidence>
<dbReference type="Proteomes" id="UP001566132">
    <property type="component" value="Unassembled WGS sequence"/>
</dbReference>
<keyword evidence="7" id="KW-0807">Transducer</keyword>
<dbReference type="PANTHER" id="PTHR21143:SF104">
    <property type="entry name" value="GUSTATORY RECEPTOR 8A-RELATED"/>
    <property type="match status" value="1"/>
</dbReference>
<dbReference type="AlphaFoldDB" id="A0ABD1F2P7"/>
<evidence type="ECO:0000256" key="2">
    <source>
        <dbReference type="ARBA" id="ARBA00022475"/>
    </source>
</evidence>
<dbReference type="EMBL" id="JBDJPC010000003">
    <property type="protein sequence ID" value="KAL1509521.1"/>
    <property type="molecule type" value="Genomic_DNA"/>
</dbReference>
<evidence type="ECO:0000256" key="3">
    <source>
        <dbReference type="ARBA" id="ARBA00022692"/>
    </source>
</evidence>
<evidence type="ECO:0000256" key="4">
    <source>
        <dbReference type="ARBA" id="ARBA00022989"/>
    </source>
</evidence>
<protein>
    <submittedName>
        <fullName evidence="9">Uncharacterized protein</fullName>
    </submittedName>
</protein>
<keyword evidence="5 8" id="KW-0472">Membrane</keyword>
<dbReference type="GO" id="GO:0005886">
    <property type="term" value="C:plasma membrane"/>
    <property type="evidence" value="ECO:0007669"/>
    <property type="project" value="UniProtKB-SubCell"/>
</dbReference>
<keyword evidence="2" id="KW-1003">Cell membrane</keyword>
<dbReference type="GO" id="GO:0007165">
    <property type="term" value="P:signal transduction"/>
    <property type="evidence" value="ECO:0007669"/>
    <property type="project" value="UniProtKB-KW"/>
</dbReference>
<evidence type="ECO:0000256" key="7">
    <source>
        <dbReference type="ARBA" id="ARBA00023224"/>
    </source>
</evidence>
<keyword evidence="3 8" id="KW-0812">Transmembrane</keyword>
<dbReference type="Pfam" id="PF08395">
    <property type="entry name" value="7tm_7"/>
    <property type="match status" value="1"/>
</dbReference>
<comment type="caution">
    <text evidence="9">The sequence shown here is derived from an EMBL/GenBank/DDBJ whole genome shotgun (WGS) entry which is preliminary data.</text>
</comment>
<evidence type="ECO:0000256" key="1">
    <source>
        <dbReference type="ARBA" id="ARBA00004651"/>
    </source>
</evidence>
<evidence type="ECO:0000256" key="8">
    <source>
        <dbReference type="SAM" id="Phobius"/>
    </source>
</evidence>
<keyword evidence="10" id="KW-1185">Reference proteome</keyword>
<evidence type="ECO:0000256" key="5">
    <source>
        <dbReference type="ARBA" id="ARBA00023136"/>
    </source>
</evidence>
<dbReference type="InterPro" id="IPR013604">
    <property type="entry name" value="7TM_chemorcpt"/>
</dbReference>
<keyword evidence="4 8" id="KW-1133">Transmembrane helix</keyword>
<organism evidence="9 10">
    <name type="scientific">Hypothenemus hampei</name>
    <name type="common">Coffee berry borer</name>
    <dbReference type="NCBI Taxonomy" id="57062"/>
    <lineage>
        <taxon>Eukaryota</taxon>
        <taxon>Metazoa</taxon>
        <taxon>Ecdysozoa</taxon>
        <taxon>Arthropoda</taxon>
        <taxon>Hexapoda</taxon>
        <taxon>Insecta</taxon>
        <taxon>Pterygota</taxon>
        <taxon>Neoptera</taxon>
        <taxon>Endopterygota</taxon>
        <taxon>Coleoptera</taxon>
        <taxon>Polyphaga</taxon>
        <taxon>Cucujiformia</taxon>
        <taxon>Curculionidae</taxon>
        <taxon>Scolytinae</taxon>
        <taxon>Hypothenemus</taxon>
    </lineage>
</organism>
<feature type="transmembrane region" description="Helical" evidence="8">
    <location>
        <begin position="166"/>
        <end position="184"/>
    </location>
</feature>
<keyword evidence="6" id="KW-0675">Receptor</keyword>
<gene>
    <name evidence="9" type="ORF">ABEB36_004237</name>
</gene>
<reference evidence="9 10" key="1">
    <citation type="submission" date="2024-05" db="EMBL/GenBank/DDBJ databases">
        <title>Genetic variation in Jamaican populations of the coffee berry borer (Hypothenemus hampei).</title>
        <authorList>
            <person name="Errbii M."/>
            <person name="Myrie A."/>
        </authorList>
    </citation>
    <scope>NUCLEOTIDE SEQUENCE [LARGE SCALE GENOMIC DNA]</scope>
    <source>
        <strain evidence="9">JA-Hopewell-2020-01-JO</strain>
        <tissue evidence="9">Whole body</tissue>
    </source>
</reference>
<sequence>MVRILREFDKKKIVSMRSIKELKRLFLSIFENHQLINDYFSTKLLFNYSNFFARFLSGLLLAELYWKPSREYSIRNESSYNLDYIYKFVMVMFMSFICSTPIVIITMTCKELSKNVTNVIMTCYLLQSKVHYNSYEYKEIRALWTFIFENQLSFSAAGFFDVHPSILLNIFAASVTYFLVLLQFN</sequence>
<dbReference type="PANTHER" id="PTHR21143">
    <property type="entry name" value="INVERTEBRATE GUSTATORY RECEPTOR"/>
    <property type="match status" value="1"/>
</dbReference>
<comment type="subcellular location">
    <subcellularLocation>
        <location evidence="1">Cell membrane</location>
        <topology evidence="1">Multi-pass membrane protein</topology>
    </subcellularLocation>
</comment>
<name>A0ABD1F2P7_HYPHA</name>